<reference evidence="1 2" key="1">
    <citation type="submission" date="2019-09" db="EMBL/GenBank/DDBJ databases">
        <title>Chitinophaga ginsengihumi sp. nov., isolated from soil of ginseng rhizosphere.</title>
        <authorList>
            <person name="Lee J."/>
        </authorList>
    </citation>
    <scope>NUCLEOTIDE SEQUENCE [LARGE SCALE GENOMIC DNA]</scope>
    <source>
        <strain evidence="1 2">BN140078</strain>
    </source>
</reference>
<dbReference type="InterPro" id="IPR029032">
    <property type="entry name" value="AhpD-like"/>
</dbReference>
<evidence type="ECO:0000313" key="2">
    <source>
        <dbReference type="Proteomes" id="UP000324611"/>
    </source>
</evidence>
<reference evidence="1 2" key="2">
    <citation type="submission" date="2019-09" db="EMBL/GenBank/DDBJ databases">
        <authorList>
            <person name="Jin C."/>
        </authorList>
    </citation>
    <scope>NUCLEOTIDE SEQUENCE [LARGE SCALE GENOMIC DNA]</scope>
    <source>
        <strain evidence="1 2">BN140078</strain>
    </source>
</reference>
<dbReference type="EMBL" id="VUOC01000004">
    <property type="protein sequence ID" value="KAA2240717.1"/>
    <property type="molecule type" value="Genomic_DNA"/>
</dbReference>
<keyword evidence="2" id="KW-1185">Reference proteome</keyword>
<sequence>MDTLLAPIEQPKGLIMKLVYYFTRKQFGKVLMPLKVHSARLPTAFGMFYGKVSQLDKKLQLSKEMVMLIREQVARINICLFCMDIGRAAAIQASMNVAKFDALDKYSTSPLFNEAERAMLDYVTELTTHKKADTAAFARMAQHFTEREICEIVYIVASEHLYNITNIGLNIHSDMLCDISKKGK</sequence>
<organism evidence="1 2">
    <name type="scientific">Chitinophaga agrisoli</name>
    <dbReference type="NCBI Taxonomy" id="2607653"/>
    <lineage>
        <taxon>Bacteria</taxon>
        <taxon>Pseudomonadati</taxon>
        <taxon>Bacteroidota</taxon>
        <taxon>Chitinophagia</taxon>
        <taxon>Chitinophagales</taxon>
        <taxon>Chitinophagaceae</taxon>
        <taxon>Chitinophaga</taxon>
    </lineage>
</organism>
<gene>
    <name evidence="1" type="ORF">F0L74_31735</name>
</gene>
<dbReference type="PANTHER" id="PTHR35446:SF2">
    <property type="entry name" value="CARBOXYMUCONOLACTONE DECARBOXYLASE-LIKE DOMAIN-CONTAINING PROTEIN"/>
    <property type="match status" value="1"/>
</dbReference>
<evidence type="ECO:0000313" key="1">
    <source>
        <dbReference type="EMBL" id="KAA2240717.1"/>
    </source>
</evidence>
<name>A0A5B2VRB4_9BACT</name>
<comment type="caution">
    <text evidence="1">The sequence shown here is derived from an EMBL/GenBank/DDBJ whole genome shotgun (WGS) entry which is preliminary data.</text>
</comment>
<accession>A0A5B2VRB4</accession>
<dbReference type="PANTHER" id="PTHR35446">
    <property type="entry name" value="SI:CH211-175M2.5"/>
    <property type="match status" value="1"/>
</dbReference>
<dbReference type="AlphaFoldDB" id="A0A5B2VRB4"/>
<proteinExistence type="predicted"/>
<dbReference type="RefSeq" id="WP_149841894.1">
    <property type="nucleotide sequence ID" value="NZ_VUOC01000004.1"/>
</dbReference>
<dbReference type="Proteomes" id="UP000324611">
    <property type="component" value="Unassembled WGS sequence"/>
</dbReference>
<dbReference type="Gene3D" id="1.20.1290.10">
    <property type="entry name" value="AhpD-like"/>
    <property type="match status" value="1"/>
</dbReference>
<dbReference type="SUPFAM" id="SSF69118">
    <property type="entry name" value="AhpD-like"/>
    <property type="match status" value="1"/>
</dbReference>
<protein>
    <submittedName>
        <fullName evidence="1">Carboxymuconolactone decarboxylase family protein</fullName>
    </submittedName>
</protein>